<name>A0ABQ0NEY9_9LACO</name>
<comment type="caution">
    <text evidence="2">The sequence shown here is derived from an EMBL/GenBank/DDBJ whole genome shotgun (WGS) entry which is preliminary data.</text>
</comment>
<dbReference type="InterPro" id="IPR000771">
    <property type="entry name" value="FBA_II"/>
</dbReference>
<evidence type="ECO:0000313" key="2">
    <source>
        <dbReference type="EMBL" id="GBF03631.1"/>
    </source>
</evidence>
<protein>
    <submittedName>
        <fullName evidence="2">Fructose-bisphosphate aldolase</fullName>
    </submittedName>
</protein>
<dbReference type="SUPFAM" id="SSF51569">
    <property type="entry name" value="Aldolase"/>
    <property type="match status" value="1"/>
</dbReference>
<organism evidence="2 3">
    <name type="scientific">Lactiplantibacillus paraplantarum</name>
    <dbReference type="NCBI Taxonomy" id="60520"/>
    <lineage>
        <taxon>Bacteria</taxon>
        <taxon>Bacillati</taxon>
        <taxon>Bacillota</taxon>
        <taxon>Bacilli</taxon>
        <taxon>Lactobacillales</taxon>
        <taxon>Lactobacillaceae</taxon>
        <taxon>Lactiplantibacillus</taxon>
    </lineage>
</organism>
<dbReference type="Pfam" id="PF01116">
    <property type="entry name" value="F_bP_aldolase"/>
    <property type="match status" value="1"/>
</dbReference>
<dbReference type="PIRSF" id="PIRSF001359">
    <property type="entry name" value="F_bP_aldolase_II"/>
    <property type="match status" value="1"/>
</dbReference>
<accession>A0ABQ0NEY9</accession>
<evidence type="ECO:0000313" key="3">
    <source>
        <dbReference type="Proteomes" id="UP000236162"/>
    </source>
</evidence>
<dbReference type="InterPro" id="IPR050246">
    <property type="entry name" value="Class_II_FBP_aldolase"/>
</dbReference>
<gene>
    <name evidence="2" type="primary">fba_2</name>
    <name evidence="2" type="ORF">LPPLD21_03202</name>
</gene>
<dbReference type="RefSeq" id="WP_103127287.1">
    <property type="nucleotide sequence ID" value="NZ_BDOR01000040.1"/>
</dbReference>
<dbReference type="EMBL" id="BDOR01000040">
    <property type="protein sequence ID" value="GBF03631.1"/>
    <property type="molecule type" value="Genomic_DNA"/>
</dbReference>
<evidence type="ECO:0000256" key="1">
    <source>
        <dbReference type="ARBA" id="ARBA00001947"/>
    </source>
</evidence>
<dbReference type="PANTHER" id="PTHR30304">
    <property type="entry name" value="D-TAGATOSE-1,6-BISPHOSPHATE ALDOLASE"/>
    <property type="match status" value="1"/>
</dbReference>
<dbReference type="Proteomes" id="UP000236162">
    <property type="component" value="Unassembled WGS sequence"/>
</dbReference>
<dbReference type="CDD" id="cd00947">
    <property type="entry name" value="TBP_aldolase_IIB"/>
    <property type="match status" value="1"/>
</dbReference>
<comment type="cofactor">
    <cofactor evidence="1">
        <name>Zn(2+)</name>
        <dbReference type="ChEBI" id="CHEBI:29105"/>
    </cofactor>
</comment>
<reference evidence="2 3" key="1">
    <citation type="submission" date="2017-04" db="EMBL/GenBank/DDBJ databases">
        <title>In vitro and in silico characterization of Lactobacillus paraplantarum D2-1, a starter culture for soymilk fermentation.</title>
        <authorList>
            <person name="Endo A."/>
            <person name="Sasaki F."/>
            <person name="Maeno S."/>
            <person name="Kanesaki Y."/>
            <person name="Kubota E."/>
            <person name="Torres G.A."/>
            <person name="Tomita S."/>
            <person name="Nakagawa J."/>
        </authorList>
    </citation>
    <scope>NUCLEOTIDE SEQUENCE [LARGE SCALE GENOMIC DNA]</scope>
    <source>
        <strain evidence="2 3">D2-1</strain>
    </source>
</reference>
<proteinExistence type="predicted"/>
<keyword evidence="3" id="KW-1185">Reference proteome</keyword>
<dbReference type="InterPro" id="IPR013785">
    <property type="entry name" value="Aldolase_TIM"/>
</dbReference>
<sequence length="287" mass="31440">MFVPMTDMLARANKGHYGIMAINCLNLEGVYATIKAAEAENAPIIIDLLEEHMEKHILREYVLPPAIKMAKDAMVEVAINLDHGKDPDYVVESINQGFSSVMIDQSEKSFDENVRVTSKIVQMASQKNVSVEAEVGNMGAVKGDHFTQEDMYTDPDKAISFIKRTHVTALALSFGSTHGVMPKDFVPVFNFDIPKKVKEATGIPLVLHGGSGCGEENIRKAVAAGVNKINVGSDVMKAQADAIYNSQQKERNEEWVDLLNDTLPAAEEVVRAYIKIVGSSDKNPSTM</sequence>
<dbReference type="PANTHER" id="PTHR30304:SF0">
    <property type="entry name" value="D-TAGATOSE-1,6-BISPHOSPHATE ALDOLASE SUBUNIT GATY-RELATED"/>
    <property type="match status" value="1"/>
</dbReference>
<dbReference type="Gene3D" id="3.20.20.70">
    <property type="entry name" value="Aldolase class I"/>
    <property type="match status" value="1"/>
</dbReference>